<dbReference type="Proteomes" id="UP000694422">
    <property type="component" value="Unplaced"/>
</dbReference>
<protein>
    <submittedName>
        <fullName evidence="1">Uncharacterized protein</fullName>
    </submittedName>
</protein>
<sequence length="56" mass="6838">MAGHQRERVIQDQVHQNQFLRKQYLQELCMQKLYMEYHVNPLERLHDTLGVYPPLT</sequence>
<dbReference type="Ensembl" id="ENSSDAT00000017841.1">
    <property type="protein sequence ID" value="ENSSDAP00000015717.1"/>
    <property type="gene ID" value="ENSSDAG00000014201.1"/>
</dbReference>
<accession>A0A8C9Q1Y1</accession>
<reference evidence="1" key="2">
    <citation type="submission" date="2025-09" db="UniProtKB">
        <authorList>
            <consortium name="Ensembl"/>
        </authorList>
    </citation>
    <scope>IDENTIFICATION</scope>
</reference>
<reference evidence="1" key="1">
    <citation type="submission" date="2025-08" db="UniProtKB">
        <authorList>
            <consortium name="Ensembl"/>
        </authorList>
    </citation>
    <scope>IDENTIFICATION</scope>
</reference>
<name>A0A8C9Q1Y1_SPEDA</name>
<organism evidence="1 2">
    <name type="scientific">Spermophilus dauricus</name>
    <name type="common">Daurian ground squirrel</name>
    <dbReference type="NCBI Taxonomy" id="99837"/>
    <lineage>
        <taxon>Eukaryota</taxon>
        <taxon>Metazoa</taxon>
        <taxon>Chordata</taxon>
        <taxon>Craniata</taxon>
        <taxon>Vertebrata</taxon>
        <taxon>Euteleostomi</taxon>
        <taxon>Mammalia</taxon>
        <taxon>Eutheria</taxon>
        <taxon>Euarchontoglires</taxon>
        <taxon>Glires</taxon>
        <taxon>Rodentia</taxon>
        <taxon>Sciuromorpha</taxon>
        <taxon>Sciuridae</taxon>
        <taxon>Xerinae</taxon>
        <taxon>Marmotini</taxon>
        <taxon>Spermophilus</taxon>
    </lineage>
</organism>
<evidence type="ECO:0000313" key="2">
    <source>
        <dbReference type="Proteomes" id="UP000694422"/>
    </source>
</evidence>
<dbReference type="AlphaFoldDB" id="A0A8C9Q1Y1"/>
<keyword evidence="2" id="KW-1185">Reference proteome</keyword>
<proteinExistence type="predicted"/>
<evidence type="ECO:0000313" key="1">
    <source>
        <dbReference type="Ensembl" id="ENSSDAP00000015717.1"/>
    </source>
</evidence>